<dbReference type="HOGENOM" id="CLU_184238_0_0_9"/>
<dbReference type="InterPro" id="IPR025547">
    <property type="entry name" value="YtzH"/>
</dbReference>
<dbReference type="AlphaFoldDB" id="B7GK67"/>
<protein>
    <submittedName>
        <fullName evidence="1">Uncharacterized conserved protein</fullName>
    </submittedName>
</protein>
<dbReference type="STRING" id="491915.Aflv_0440"/>
<dbReference type="EMBL" id="CP000922">
    <property type="protein sequence ID" value="ACJ32824.1"/>
    <property type="molecule type" value="Genomic_DNA"/>
</dbReference>
<dbReference type="KEGG" id="afl:Aflv_0440"/>
<dbReference type="Proteomes" id="UP000000742">
    <property type="component" value="Chromosome"/>
</dbReference>
<dbReference type="eggNOG" id="ENOG5032YZY">
    <property type="taxonomic scope" value="Bacteria"/>
</dbReference>
<accession>B7GK67</accession>
<reference evidence="1 2" key="1">
    <citation type="journal article" date="2008" name="Genome Biol.">
        <title>Encapsulated in silica: genome, proteome and physiology of the thermophilic bacterium Anoxybacillus flavithermus WK1.</title>
        <authorList>
            <person name="Saw J.H."/>
            <person name="Mountain B.W."/>
            <person name="Feng L."/>
            <person name="Omelchenko M.V."/>
            <person name="Hou S."/>
            <person name="Saito J.A."/>
            <person name="Stott M.B."/>
            <person name="Li D."/>
            <person name="Zhao G."/>
            <person name="Wu J."/>
            <person name="Galperin M.Y."/>
            <person name="Koonin E.V."/>
            <person name="Makarova K.S."/>
            <person name="Wolf Y.I."/>
            <person name="Rigden D.J."/>
            <person name="Dunfield P.F."/>
            <person name="Wang L."/>
            <person name="Alam M."/>
        </authorList>
    </citation>
    <scope>NUCLEOTIDE SEQUENCE [LARGE SCALE GENOMIC DNA]</scope>
    <source>
        <strain evidence="2">DSM 21510 / WK1</strain>
    </source>
</reference>
<gene>
    <name evidence="1" type="ordered locus">Aflv_0440</name>
</gene>
<evidence type="ECO:0000313" key="2">
    <source>
        <dbReference type="Proteomes" id="UP000000742"/>
    </source>
</evidence>
<organism evidence="1 2">
    <name type="scientific">Anoxybacillus flavithermus (strain DSM 21510 / WK1)</name>
    <dbReference type="NCBI Taxonomy" id="491915"/>
    <lineage>
        <taxon>Bacteria</taxon>
        <taxon>Bacillati</taxon>
        <taxon>Bacillota</taxon>
        <taxon>Bacilli</taxon>
        <taxon>Bacillales</taxon>
        <taxon>Anoxybacillaceae</taxon>
        <taxon>Anoxybacillus</taxon>
    </lineage>
</organism>
<proteinExistence type="predicted"/>
<evidence type="ECO:0000313" key="1">
    <source>
        <dbReference type="EMBL" id="ACJ32824.1"/>
    </source>
</evidence>
<dbReference type="Pfam" id="PF14165">
    <property type="entry name" value="YtzH"/>
    <property type="match status" value="1"/>
</dbReference>
<name>B7GK67_ANOFW</name>
<sequence length="91" mass="10434">MNMAINHEHQLTVLKDILSEHHLDRSGTVSECEQIERLAKSLMANDAIHSELKQTLSHIYAYSQNGKNATDLSLHIDQHEQQLANWMDQLT</sequence>